<feature type="compositionally biased region" description="Polar residues" evidence="2">
    <location>
        <begin position="776"/>
        <end position="793"/>
    </location>
</feature>
<dbReference type="InterPro" id="IPR013087">
    <property type="entry name" value="Znf_C2H2_type"/>
</dbReference>
<feature type="compositionally biased region" description="Polar residues" evidence="2">
    <location>
        <begin position="14"/>
        <end position="31"/>
    </location>
</feature>
<evidence type="ECO:0000313" key="5">
    <source>
        <dbReference type="Proteomes" id="UP000038010"/>
    </source>
</evidence>
<dbReference type="STRING" id="1664694.A0A0N1H9R4"/>
<dbReference type="VEuPathDB" id="FungiDB:AB675_4669"/>
<reference evidence="4 5" key="1">
    <citation type="submission" date="2015-06" db="EMBL/GenBank/DDBJ databases">
        <title>Draft genome of the ant-associated black yeast Phialophora attae CBS 131958.</title>
        <authorList>
            <person name="Moreno L.F."/>
            <person name="Stielow B.J."/>
            <person name="de Hoog S."/>
            <person name="Vicente V.A."/>
            <person name="Weiss V.A."/>
            <person name="de Vries M."/>
            <person name="Cruz L.M."/>
            <person name="Souza E.M."/>
        </authorList>
    </citation>
    <scope>NUCLEOTIDE SEQUENCE [LARGE SCALE GENOMIC DNA]</scope>
    <source>
        <strain evidence="4 5">CBS 131958</strain>
    </source>
</reference>
<feature type="region of interest" description="Disordered" evidence="2">
    <location>
        <begin position="667"/>
        <end position="857"/>
    </location>
</feature>
<gene>
    <name evidence="4" type="ORF">AB675_4669</name>
</gene>
<evidence type="ECO:0000313" key="4">
    <source>
        <dbReference type="EMBL" id="KPI38990.1"/>
    </source>
</evidence>
<evidence type="ECO:0000256" key="2">
    <source>
        <dbReference type="SAM" id="MobiDB-lite"/>
    </source>
</evidence>
<feature type="compositionally biased region" description="Pro residues" evidence="2">
    <location>
        <begin position="694"/>
        <end position="709"/>
    </location>
</feature>
<feature type="compositionally biased region" description="Pro residues" evidence="2">
    <location>
        <begin position="810"/>
        <end position="826"/>
    </location>
</feature>
<protein>
    <recommendedName>
        <fullName evidence="3">C2H2-type domain-containing protein</fullName>
    </recommendedName>
</protein>
<feature type="region of interest" description="Disordered" evidence="2">
    <location>
        <begin position="1224"/>
        <end position="1247"/>
    </location>
</feature>
<dbReference type="PROSITE" id="PS00028">
    <property type="entry name" value="ZINC_FINGER_C2H2_1"/>
    <property type="match status" value="1"/>
</dbReference>
<feature type="compositionally biased region" description="Polar residues" evidence="2">
    <location>
        <begin position="1225"/>
        <end position="1238"/>
    </location>
</feature>
<feature type="compositionally biased region" description="Low complexity" evidence="2">
    <location>
        <begin position="465"/>
        <end position="497"/>
    </location>
</feature>
<feature type="region of interest" description="Disordered" evidence="2">
    <location>
        <begin position="936"/>
        <end position="1080"/>
    </location>
</feature>
<dbReference type="OrthoDB" id="5424797at2759"/>
<feature type="compositionally biased region" description="Basic residues" evidence="2">
    <location>
        <begin position="1048"/>
        <end position="1061"/>
    </location>
</feature>
<feature type="compositionally biased region" description="Polar residues" evidence="2">
    <location>
        <begin position="90"/>
        <end position="105"/>
    </location>
</feature>
<dbReference type="GO" id="GO:0008270">
    <property type="term" value="F:zinc ion binding"/>
    <property type="evidence" value="ECO:0007669"/>
    <property type="project" value="UniProtKB-KW"/>
</dbReference>
<feature type="region of interest" description="Disordered" evidence="2">
    <location>
        <begin position="156"/>
        <end position="418"/>
    </location>
</feature>
<feature type="region of interest" description="Disordered" evidence="2">
    <location>
        <begin position="444"/>
        <end position="529"/>
    </location>
</feature>
<comment type="caution">
    <text evidence="4">The sequence shown here is derived from an EMBL/GenBank/DDBJ whole genome shotgun (WGS) entry which is preliminary data.</text>
</comment>
<dbReference type="Proteomes" id="UP000038010">
    <property type="component" value="Unassembled WGS sequence"/>
</dbReference>
<feature type="compositionally biased region" description="Low complexity" evidence="2">
    <location>
        <begin position="51"/>
        <end position="71"/>
    </location>
</feature>
<organism evidence="4 5">
    <name type="scientific">Cyphellophora attinorum</name>
    <dbReference type="NCBI Taxonomy" id="1664694"/>
    <lineage>
        <taxon>Eukaryota</taxon>
        <taxon>Fungi</taxon>
        <taxon>Dikarya</taxon>
        <taxon>Ascomycota</taxon>
        <taxon>Pezizomycotina</taxon>
        <taxon>Eurotiomycetes</taxon>
        <taxon>Chaetothyriomycetidae</taxon>
        <taxon>Chaetothyriales</taxon>
        <taxon>Cyphellophoraceae</taxon>
        <taxon>Cyphellophora</taxon>
    </lineage>
</organism>
<keyword evidence="1" id="KW-0479">Metal-binding</keyword>
<keyword evidence="5" id="KW-1185">Reference proteome</keyword>
<feature type="compositionally biased region" description="Basic and acidic residues" evidence="2">
    <location>
        <begin position="303"/>
        <end position="348"/>
    </location>
</feature>
<evidence type="ECO:0000259" key="3">
    <source>
        <dbReference type="PROSITE" id="PS50157"/>
    </source>
</evidence>
<keyword evidence="1" id="KW-0863">Zinc-finger</keyword>
<feature type="domain" description="C2H2-type" evidence="3">
    <location>
        <begin position="1083"/>
        <end position="1113"/>
    </location>
</feature>
<dbReference type="GeneID" id="28736703"/>
<feature type="region of interest" description="Disordered" evidence="2">
    <location>
        <begin position="557"/>
        <end position="596"/>
    </location>
</feature>
<keyword evidence="1" id="KW-0862">Zinc</keyword>
<dbReference type="PROSITE" id="PS50157">
    <property type="entry name" value="ZINC_FINGER_C2H2_2"/>
    <property type="match status" value="1"/>
</dbReference>
<dbReference type="SMART" id="SM00355">
    <property type="entry name" value="ZnF_C2H2"/>
    <property type="match status" value="2"/>
</dbReference>
<feature type="compositionally biased region" description="Polar residues" evidence="2">
    <location>
        <begin position="166"/>
        <end position="186"/>
    </location>
</feature>
<name>A0A0N1H9R4_9EURO</name>
<feature type="region of interest" description="Disordered" evidence="2">
    <location>
        <begin position="1"/>
        <end position="105"/>
    </location>
</feature>
<evidence type="ECO:0000256" key="1">
    <source>
        <dbReference type="PROSITE-ProRule" id="PRU00042"/>
    </source>
</evidence>
<dbReference type="RefSeq" id="XP_017998953.1">
    <property type="nucleotide sequence ID" value="XM_018144823.1"/>
</dbReference>
<dbReference type="EMBL" id="LFJN01000016">
    <property type="protein sequence ID" value="KPI38990.1"/>
    <property type="molecule type" value="Genomic_DNA"/>
</dbReference>
<accession>A0A0N1H9R4</accession>
<feature type="compositionally biased region" description="Low complexity" evidence="2">
    <location>
        <begin position="1"/>
        <end position="13"/>
    </location>
</feature>
<feature type="compositionally biased region" description="Polar residues" evidence="2">
    <location>
        <begin position="229"/>
        <end position="280"/>
    </location>
</feature>
<sequence length="1355" mass="145859">MSYPPLSGYGSYYDANNQQSSAYSTHRQGQANPYAPVTFPGDRQSQYPTSGYDWQGQGQGYGQNPQQSYNGDSYAAGQTGQYEYRRDDNNYANQASASAPNTYDNAKTTGRALTLQGLNQLASASELNPQSSSRNAQATTGASYNGMTATAVARTQSPLQAPGAQRQYSTNPPNYNSMPSNTNNGHMSPAAQALAGAASRKNQQSAGNPRAQPARSNSPYTAAPVQHQRAPSQTAPSRSPNVSKQRAPASRNTAAQRKQVNSSSQAATSISNLVTSNSEPTIPAEVADNMPTYIDPSQVFNPYHREHERRREEAAEAEVRRKQDEAKRKKEEEAKKKAEDEARKKADQEAAATLERAAKNMADAATKAAKSPEAQRPKSAQPKPAKAAPKSKKKPAPAQEAVQSSPPPADDMAMQMKIMMDKMKEFRQQDPAMFQKLWDDMRKGGTNAVATSSNKAPPTASPNIARAAVPKSSAPAAAVPGPSTAPPAQVSAPVAAADGPADISTAPAPTRKKRPPPVRPADLDPSVPLNGYKVIVEDNEEGLPDAGRFPAERRVRQSYERNPEKAANAPRAPTASTIMPPPPTQPLPARNAAGGVEWPNDKREALAAAAITALKAEPGNETIEITAADINAILDTNPNYIDLCDLLEKRGLKFHRGQFARQLLQSVPDLSKGQKQEATQPSPAPLMPGGQIPGAPPPSYAYQPVPQPTTPSQAQFRAPPFIPSVIPLQPGQAKSENRFKQRGRPPAQARPEPPPGSKEAMSKKRDFSELIDLTQLADNENYVSDDNAGANSPSPEPMDLLRQFQAPNGMIPPPPQAMFVPGPPSMIHPQPYQQQAAPPPPPQQPQKPKTILARPVNKNEALNKEYYDPRTVARDIMIAAGRHPTERPLNAHLGSMLYKYIEVDSDLNTFDWEAIDPGGPPPPKVAYVDIPAAPPRFKLGERGLQPRKKRVQTVRAGSEDAPNGAIPESDKRDSGATTSTSPVLLARLGARNKHISTGKEPAQAGPSRLRESTRAASEASVSVTPSKRKADDAMASPASNDYPQFPSGKRRGRPPGSKNKHTSLSALHDGTEPSSSSPQHSIFKCRFPRCGDELHNLETLRKHIRKKHGPDAEQIEKEPKPYGCWWKHCPSKNGDGTYSAKYTFASMDELMKHLDETHLHEVAMRLGDGPKTGSADPITYLTNHTDQQTTPSIPLLSTKGPNKHTDLSTDAWVVTTTTVDKSKLKTTTHNPNGPSNVSPAPDFQPDNTTISSTKMMNAANDAEHAANQNAAALKAFLKTHPPTQGDGEGKVEGPKVGVKRTALETLRGLERRKKELGVGLERGACTLVGKEDGRREAFAGGKWGVGRRGVVVAGE</sequence>
<feature type="compositionally biased region" description="Low complexity" evidence="2">
    <location>
        <begin position="359"/>
        <end position="388"/>
    </location>
</feature>
<proteinExistence type="predicted"/>